<keyword evidence="1" id="KW-0694">RNA-binding</keyword>
<sequence length="108" mass="11872">MPPPPPVPNTNSLVSGPMKSVEGWVIFVTGVHEEAHEDDIREAFSDYGRIKSIVMNADRKSGLAKGYALVEFIERNEAQDAINALHGKPLLGQKIGVHWAFCKSNSTR</sequence>
<dbReference type="PROSITE" id="PS50102">
    <property type="entry name" value="RRM"/>
    <property type="match status" value="1"/>
</dbReference>
<evidence type="ECO:0000259" key="2">
    <source>
        <dbReference type="PROSITE" id="PS50102"/>
    </source>
</evidence>
<feature type="domain" description="RRM" evidence="2">
    <location>
        <begin position="24"/>
        <end position="102"/>
    </location>
</feature>
<dbReference type="GO" id="GO:0005737">
    <property type="term" value="C:cytoplasm"/>
    <property type="evidence" value="ECO:0007669"/>
    <property type="project" value="InterPro"/>
</dbReference>
<dbReference type="Gene3D" id="3.30.70.330">
    <property type="match status" value="1"/>
</dbReference>
<evidence type="ECO:0000256" key="1">
    <source>
        <dbReference type="PROSITE-ProRule" id="PRU00176"/>
    </source>
</evidence>
<name>A0A448Z9I5_9STRA</name>
<dbReference type="Proteomes" id="UP000291116">
    <property type="component" value="Unassembled WGS sequence"/>
</dbReference>
<keyword evidence="4" id="KW-1185">Reference proteome</keyword>
<dbReference type="SMART" id="SM00360">
    <property type="entry name" value="RRM"/>
    <property type="match status" value="1"/>
</dbReference>
<evidence type="ECO:0000313" key="3">
    <source>
        <dbReference type="EMBL" id="VEU38727.1"/>
    </source>
</evidence>
<organism evidence="3 4">
    <name type="scientific">Pseudo-nitzschia multistriata</name>
    <dbReference type="NCBI Taxonomy" id="183589"/>
    <lineage>
        <taxon>Eukaryota</taxon>
        <taxon>Sar</taxon>
        <taxon>Stramenopiles</taxon>
        <taxon>Ochrophyta</taxon>
        <taxon>Bacillariophyta</taxon>
        <taxon>Bacillariophyceae</taxon>
        <taxon>Bacillariophycidae</taxon>
        <taxon>Bacillariales</taxon>
        <taxon>Bacillariaceae</taxon>
        <taxon>Pseudo-nitzschia</taxon>
    </lineage>
</organism>
<dbReference type="PRINTS" id="PR01738">
    <property type="entry name" value="RNABINDINGM8"/>
</dbReference>
<proteinExistence type="predicted"/>
<reference evidence="3 4" key="1">
    <citation type="submission" date="2019-01" db="EMBL/GenBank/DDBJ databases">
        <authorList>
            <person name="Ferrante I. M."/>
        </authorList>
    </citation>
    <scope>NUCLEOTIDE SEQUENCE [LARGE SCALE GENOMIC DNA]</scope>
    <source>
        <strain evidence="3 4">B856</strain>
    </source>
</reference>
<dbReference type="GO" id="GO:0006396">
    <property type="term" value="P:RNA processing"/>
    <property type="evidence" value="ECO:0007669"/>
    <property type="project" value="InterPro"/>
</dbReference>
<dbReference type="Pfam" id="PF00076">
    <property type="entry name" value="RRM_1"/>
    <property type="match status" value="1"/>
</dbReference>
<dbReference type="GO" id="GO:0003723">
    <property type="term" value="F:RNA binding"/>
    <property type="evidence" value="ECO:0007669"/>
    <property type="project" value="UniProtKB-UniRule"/>
</dbReference>
<evidence type="ECO:0000313" key="4">
    <source>
        <dbReference type="Proteomes" id="UP000291116"/>
    </source>
</evidence>
<dbReference type="InterPro" id="IPR035979">
    <property type="entry name" value="RBD_domain_sf"/>
</dbReference>
<gene>
    <name evidence="3" type="ORF">PSNMU_V1.4_AUG-EV-PASAV3_0055580</name>
</gene>
<dbReference type="InterPro" id="IPR000504">
    <property type="entry name" value="RRM_dom"/>
</dbReference>
<dbReference type="SUPFAM" id="SSF54928">
    <property type="entry name" value="RNA-binding domain, RBD"/>
    <property type="match status" value="1"/>
</dbReference>
<protein>
    <recommendedName>
        <fullName evidence="2">RRM domain-containing protein</fullName>
    </recommendedName>
</protein>
<dbReference type="EMBL" id="CAACVS010000183">
    <property type="protein sequence ID" value="VEU38727.1"/>
    <property type="molecule type" value="Genomic_DNA"/>
</dbReference>
<dbReference type="AlphaFoldDB" id="A0A448Z9I5"/>
<accession>A0A448Z9I5</accession>
<dbReference type="InterPro" id="IPR012677">
    <property type="entry name" value="Nucleotide-bd_a/b_plait_sf"/>
</dbReference>
<dbReference type="OrthoDB" id="15688at2759"/>
<dbReference type="InterPro" id="IPR008111">
    <property type="entry name" value="RNA-bd_8"/>
</dbReference>
<dbReference type="PANTHER" id="PTHR45894">
    <property type="entry name" value="RNA-BINDING PROTEIN 8A"/>
    <property type="match status" value="1"/>
</dbReference>
<dbReference type="GO" id="GO:0005634">
    <property type="term" value="C:nucleus"/>
    <property type="evidence" value="ECO:0007669"/>
    <property type="project" value="InterPro"/>
</dbReference>